<evidence type="ECO:0000313" key="3">
    <source>
        <dbReference type="Proteomes" id="UP000775872"/>
    </source>
</evidence>
<dbReference type="EMBL" id="CABFOC020000002">
    <property type="protein sequence ID" value="CAH0039187.1"/>
    <property type="molecule type" value="Genomic_DNA"/>
</dbReference>
<gene>
    <name evidence="2" type="ORF">CSOL1703_00003482</name>
</gene>
<proteinExistence type="predicted"/>
<name>A0A9N9VYK2_9HYPO</name>
<dbReference type="AlphaFoldDB" id="A0A9N9VYK2"/>
<evidence type="ECO:0000256" key="1">
    <source>
        <dbReference type="SAM" id="MobiDB-lite"/>
    </source>
</evidence>
<comment type="caution">
    <text evidence="2">The sequence shown here is derived from an EMBL/GenBank/DDBJ whole genome shotgun (WGS) entry which is preliminary data.</text>
</comment>
<sequence>MVKSSTLTTTWTITTTTFSTGTGDVHCTHLDSSNSTVAWSNTTCTSTTSSCGGLTQSPGPTTLRTVTTIAESGSENPNTVYDPLPTDRTTIPPKQKDELPSNPDYPWGGNSPIHRHQIMDEPKEHATNSIGARSKIKNWLWGRSIKRLKPHWFGAHPNDQDGSGE</sequence>
<accession>A0A9N9VYK2</accession>
<dbReference type="OrthoDB" id="5104805at2759"/>
<evidence type="ECO:0000313" key="2">
    <source>
        <dbReference type="EMBL" id="CAH0039187.1"/>
    </source>
</evidence>
<feature type="region of interest" description="Disordered" evidence="1">
    <location>
        <begin position="70"/>
        <end position="106"/>
    </location>
</feature>
<protein>
    <submittedName>
        <fullName evidence="2">Uncharacterized protein</fullName>
    </submittedName>
</protein>
<dbReference type="Proteomes" id="UP000775872">
    <property type="component" value="Unassembled WGS sequence"/>
</dbReference>
<feature type="compositionally biased region" description="Polar residues" evidence="1">
    <location>
        <begin position="70"/>
        <end position="79"/>
    </location>
</feature>
<keyword evidence="3" id="KW-1185">Reference proteome</keyword>
<organism evidence="2 3">
    <name type="scientific">Clonostachys solani</name>
    <dbReference type="NCBI Taxonomy" id="160281"/>
    <lineage>
        <taxon>Eukaryota</taxon>
        <taxon>Fungi</taxon>
        <taxon>Dikarya</taxon>
        <taxon>Ascomycota</taxon>
        <taxon>Pezizomycotina</taxon>
        <taxon>Sordariomycetes</taxon>
        <taxon>Hypocreomycetidae</taxon>
        <taxon>Hypocreales</taxon>
        <taxon>Bionectriaceae</taxon>
        <taxon>Clonostachys</taxon>
    </lineage>
</organism>
<reference evidence="2" key="1">
    <citation type="submission" date="2021-10" db="EMBL/GenBank/DDBJ databases">
        <authorList>
            <person name="Piombo E."/>
        </authorList>
    </citation>
    <scope>NUCLEOTIDE SEQUENCE</scope>
</reference>